<comment type="cofactor">
    <cofactor evidence="4">
        <name>Mg(2+)</name>
        <dbReference type="ChEBI" id="CHEBI:18420"/>
    </cofactor>
</comment>
<keyword evidence="4" id="KW-0479">Metal-binding</keyword>
<gene>
    <name evidence="5" type="ORF">M2280_004634</name>
</gene>
<comment type="similarity">
    <text evidence="1 4">Belongs to the 5-formyltetrahydrofolate cyclo-ligase family.</text>
</comment>
<keyword evidence="6" id="KW-1185">Reference proteome</keyword>
<name>A0ABT6MHV6_9NOCA</name>
<keyword evidence="4" id="KW-0460">Magnesium</keyword>
<sequence length="205" mass="21716">MVAIMNVPTKAEWRTLVLGQRRAVPPETKRAEAELLVEFVTSVTSVTADPEIVTTVCAYVPVGSEPGSLEMLDALRDAGRRVLLPVTGEPGPLEWAEFTGRDDLVPAGYGLREPSGPVLPSTEVAAASVVLVPALAVDRHGVRLGRGAGFYDRTLGMARPDAMLVAVVRDSELVPQLPGDPHDVAMTHALTPGRGLVRLGADDPE</sequence>
<organism evidence="5 6">
    <name type="scientific">Prescottella agglutinans</name>
    <dbReference type="NCBI Taxonomy" id="1644129"/>
    <lineage>
        <taxon>Bacteria</taxon>
        <taxon>Bacillati</taxon>
        <taxon>Actinomycetota</taxon>
        <taxon>Actinomycetes</taxon>
        <taxon>Mycobacteriales</taxon>
        <taxon>Nocardiaceae</taxon>
        <taxon>Prescottella</taxon>
    </lineage>
</organism>
<evidence type="ECO:0000256" key="2">
    <source>
        <dbReference type="ARBA" id="ARBA00022741"/>
    </source>
</evidence>
<protein>
    <recommendedName>
        <fullName evidence="4">5-formyltetrahydrofolate cyclo-ligase</fullName>
        <ecNumber evidence="4">6.3.3.2</ecNumber>
    </recommendedName>
</protein>
<dbReference type="InterPro" id="IPR002698">
    <property type="entry name" value="FTHF_cligase"/>
</dbReference>
<keyword evidence="5" id="KW-0436">Ligase</keyword>
<evidence type="ECO:0000313" key="5">
    <source>
        <dbReference type="EMBL" id="MDH6283386.1"/>
    </source>
</evidence>
<evidence type="ECO:0000313" key="6">
    <source>
        <dbReference type="Proteomes" id="UP001160334"/>
    </source>
</evidence>
<evidence type="ECO:0000256" key="3">
    <source>
        <dbReference type="ARBA" id="ARBA00022840"/>
    </source>
</evidence>
<dbReference type="Gene3D" id="3.40.50.10420">
    <property type="entry name" value="NagB/RpiA/CoA transferase-like"/>
    <property type="match status" value="1"/>
</dbReference>
<dbReference type="EMBL" id="JARXVC010000014">
    <property type="protein sequence ID" value="MDH6283386.1"/>
    <property type="molecule type" value="Genomic_DNA"/>
</dbReference>
<evidence type="ECO:0000256" key="4">
    <source>
        <dbReference type="RuleBase" id="RU361279"/>
    </source>
</evidence>
<dbReference type="NCBIfam" id="TIGR02727">
    <property type="entry name" value="MTHFS_bact"/>
    <property type="match status" value="1"/>
</dbReference>
<dbReference type="EC" id="6.3.3.2" evidence="4"/>
<dbReference type="Proteomes" id="UP001160334">
    <property type="component" value="Unassembled WGS sequence"/>
</dbReference>
<accession>A0ABT6MHV6</accession>
<keyword evidence="3 4" id="KW-0067">ATP-binding</keyword>
<dbReference type="Pfam" id="PF01812">
    <property type="entry name" value="5-FTHF_cyc-lig"/>
    <property type="match status" value="1"/>
</dbReference>
<comment type="catalytic activity">
    <reaction evidence="4">
        <text>(6S)-5-formyl-5,6,7,8-tetrahydrofolate + ATP = (6R)-5,10-methenyltetrahydrofolate + ADP + phosphate</text>
        <dbReference type="Rhea" id="RHEA:10488"/>
        <dbReference type="ChEBI" id="CHEBI:30616"/>
        <dbReference type="ChEBI" id="CHEBI:43474"/>
        <dbReference type="ChEBI" id="CHEBI:57455"/>
        <dbReference type="ChEBI" id="CHEBI:57457"/>
        <dbReference type="ChEBI" id="CHEBI:456216"/>
        <dbReference type="EC" id="6.3.3.2"/>
    </reaction>
</comment>
<reference evidence="5 6" key="1">
    <citation type="submission" date="2023-04" db="EMBL/GenBank/DDBJ databases">
        <title>Forest soil microbial communities from Buena Vista Peninsula, Colon Province, Panama.</title>
        <authorList>
            <person name="Bouskill N."/>
        </authorList>
    </citation>
    <scope>NUCLEOTIDE SEQUENCE [LARGE SCALE GENOMIC DNA]</scope>
    <source>
        <strain evidence="5 6">CFH S0262</strain>
    </source>
</reference>
<keyword evidence="2 4" id="KW-0547">Nucleotide-binding</keyword>
<comment type="caution">
    <text evidence="5">The sequence shown here is derived from an EMBL/GenBank/DDBJ whole genome shotgun (WGS) entry which is preliminary data.</text>
</comment>
<dbReference type="InterPro" id="IPR037171">
    <property type="entry name" value="NagB/RpiA_transferase-like"/>
</dbReference>
<proteinExistence type="inferred from homology"/>
<dbReference type="PANTHER" id="PTHR23407:SF1">
    <property type="entry name" value="5-FORMYLTETRAHYDROFOLATE CYCLO-LIGASE"/>
    <property type="match status" value="1"/>
</dbReference>
<dbReference type="PANTHER" id="PTHR23407">
    <property type="entry name" value="ATPASE INHIBITOR/5-FORMYLTETRAHYDROFOLATE CYCLO-LIGASE"/>
    <property type="match status" value="1"/>
</dbReference>
<dbReference type="SUPFAM" id="SSF100950">
    <property type="entry name" value="NagB/RpiA/CoA transferase-like"/>
    <property type="match status" value="1"/>
</dbReference>
<evidence type="ECO:0000256" key="1">
    <source>
        <dbReference type="ARBA" id="ARBA00010638"/>
    </source>
</evidence>
<dbReference type="GO" id="GO:0030272">
    <property type="term" value="F:5-formyltetrahydrofolate cyclo-ligase activity"/>
    <property type="evidence" value="ECO:0007669"/>
    <property type="project" value="UniProtKB-EC"/>
</dbReference>
<dbReference type="InterPro" id="IPR024185">
    <property type="entry name" value="FTHF_cligase-like_sf"/>
</dbReference>
<dbReference type="PIRSF" id="PIRSF006806">
    <property type="entry name" value="FTHF_cligase"/>
    <property type="match status" value="1"/>
</dbReference>